<dbReference type="InterPro" id="IPR029058">
    <property type="entry name" value="AB_hydrolase_fold"/>
</dbReference>
<accession>A0AAE4AQR8</accession>
<dbReference type="PANTHER" id="PTHR22946:SF8">
    <property type="entry name" value="ACETYL XYLAN ESTERASE DOMAIN-CONTAINING PROTEIN"/>
    <property type="match status" value="1"/>
</dbReference>
<gene>
    <name evidence="1" type="ORF">J3R75_003927</name>
</gene>
<sequence length="640" mass="71577">MKNGYQHMVIDHYIHKLRAMRAVRSRELAALRTREDAMAYRDKLRKAIDAAFGPWPEWTPLDMRITGVNQFDGYRIENIIYNSRPDFWVTANLYVPDGLTAPAPGVIGCCGHSKEGKAAGVYQSFALRLVHDGFVVLMVDPIHQGERDQYPKLARLGSGKQLCDAHNVMGRQLELLGDFFGSWRVWDGRRAIDVLAARPEVDPKRLGITGNSGGGTLTEWIWANDERLSMAAPSCHVTSFLTNLENELPTDSEQCPPGIIGAGLEMVDLMIARAPQPAILLGQQYDFFERRGLKEAYGELKRFYELLGAGDQVELFIGPCTHGYSPHNQQAMLAFFHKHAGIPGVPAEIDPKPVAEAVLACCPEANVVKAGSRPIYDLMAETAEAWARCRQAPKNAGEWRSTLAKLLKFPEATGVPHYRVLRSQRIGNDVWQRSGIETEGDILAIMRKRLRSKDRGETLDVEEDVHLYLPHLGSELDYQDCSLVAGINPGGELYTLDVRGLGESMPEDHLSMYRSYGMDYMMHATALMFGESMFGRRVYDIIRTLDLLKAEGTKSVHLYGRGQGALLAAFVAMLRDEVVDVTLYNAPTSFQQWLKAGVSDWPAASTPKNVLRYFDLPDLYAALGQRLTMIDPWDERMGKE</sequence>
<proteinExistence type="predicted"/>
<dbReference type="EMBL" id="JAUSVL010000001">
    <property type="protein sequence ID" value="MDQ0291820.1"/>
    <property type="molecule type" value="Genomic_DNA"/>
</dbReference>
<dbReference type="Proteomes" id="UP001238163">
    <property type="component" value="Unassembled WGS sequence"/>
</dbReference>
<comment type="caution">
    <text evidence="1">The sequence shown here is derived from an EMBL/GenBank/DDBJ whole genome shotgun (WGS) entry which is preliminary data.</text>
</comment>
<dbReference type="AlphaFoldDB" id="A0AAE4AQR8"/>
<dbReference type="Gene3D" id="3.40.50.1820">
    <property type="entry name" value="alpha/beta hydrolase"/>
    <property type="match status" value="2"/>
</dbReference>
<protein>
    <submittedName>
        <fullName evidence="1">Cephalosporin-C deacetylase-like acetyl esterase</fullName>
    </submittedName>
</protein>
<keyword evidence="2" id="KW-1185">Reference proteome</keyword>
<dbReference type="PANTHER" id="PTHR22946">
    <property type="entry name" value="DIENELACTONE HYDROLASE DOMAIN-CONTAINING PROTEIN-RELATED"/>
    <property type="match status" value="1"/>
</dbReference>
<dbReference type="InterPro" id="IPR050261">
    <property type="entry name" value="FrsA_esterase"/>
</dbReference>
<evidence type="ECO:0000313" key="1">
    <source>
        <dbReference type="EMBL" id="MDQ0291820.1"/>
    </source>
</evidence>
<organism evidence="1 2">
    <name type="scientific">Oligosphaera ethanolica</name>
    <dbReference type="NCBI Taxonomy" id="760260"/>
    <lineage>
        <taxon>Bacteria</taxon>
        <taxon>Pseudomonadati</taxon>
        <taxon>Lentisphaerota</taxon>
        <taxon>Oligosphaeria</taxon>
        <taxon>Oligosphaerales</taxon>
        <taxon>Oligosphaeraceae</taxon>
        <taxon>Oligosphaera</taxon>
    </lineage>
</organism>
<dbReference type="RefSeq" id="WP_307265161.1">
    <property type="nucleotide sequence ID" value="NZ_JAUSVL010000001.1"/>
</dbReference>
<name>A0AAE4AQR8_9BACT</name>
<evidence type="ECO:0000313" key="2">
    <source>
        <dbReference type="Proteomes" id="UP001238163"/>
    </source>
</evidence>
<dbReference type="SUPFAM" id="SSF53474">
    <property type="entry name" value="alpha/beta-Hydrolases"/>
    <property type="match status" value="2"/>
</dbReference>
<reference evidence="1" key="1">
    <citation type="submission" date="2023-07" db="EMBL/GenBank/DDBJ databases">
        <title>Genomic Encyclopedia of Type Strains, Phase IV (KMG-IV): sequencing the most valuable type-strain genomes for metagenomic binning, comparative biology and taxonomic classification.</title>
        <authorList>
            <person name="Goeker M."/>
        </authorList>
    </citation>
    <scope>NUCLEOTIDE SEQUENCE</scope>
    <source>
        <strain evidence="1">DSM 24202</strain>
    </source>
</reference>